<keyword evidence="3" id="KW-0378">Hydrolase</keyword>
<keyword evidence="6" id="KW-1185">Reference proteome</keyword>
<name>A0ABU6LPY2_9ACTN</name>
<evidence type="ECO:0000256" key="2">
    <source>
        <dbReference type="ARBA" id="ARBA00022737"/>
    </source>
</evidence>
<evidence type="ECO:0000313" key="6">
    <source>
        <dbReference type="Proteomes" id="UP001353952"/>
    </source>
</evidence>
<keyword evidence="1" id="KW-0732">Signal</keyword>
<dbReference type="Proteomes" id="UP001353952">
    <property type="component" value="Unassembled WGS sequence"/>
</dbReference>
<keyword evidence="2" id="KW-0677">Repeat</keyword>
<keyword evidence="4" id="KW-0325">Glycoprotein</keyword>
<reference evidence="5 6" key="1">
    <citation type="submission" date="2024-01" db="EMBL/GenBank/DDBJ databases">
        <title>Genome analysis.</title>
        <authorList>
            <person name="Zhang K."/>
        </authorList>
    </citation>
    <scope>NUCLEOTIDE SEQUENCE [LARGE SCALE GENOMIC DNA]</scope>
    <source>
        <strain evidence="5 6">CGMCC 4.1753</strain>
    </source>
</reference>
<dbReference type="InterPro" id="IPR028994">
    <property type="entry name" value="Integrin_alpha_N"/>
</dbReference>
<dbReference type="SMART" id="SM00191">
    <property type="entry name" value="Int_alpha"/>
    <property type="match status" value="3"/>
</dbReference>
<dbReference type="PANTHER" id="PTHR23221:SF7">
    <property type="entry name" value="PHOSPHATIDYLINOSITOL-GLYCAN-SPECIFIC PHOSPHOLIPASE D"/>
    <property type="match status" value="1"/>
</dbReference>
<evidence type="ECO:0000256" key="1">
    <source>
        <dbReference type="ARBA" id="ARBA00022729"/>
    </source>
</evidence>
<dbReference type="InterPro" id="IPR013517">
    <property type="entry name" value="FG-GAP"/>
</dbReference>
<protein>
    <submittedName>
        <fullName evidence="5">VCBS repeat-containing protein</fullName>
    </submittedName>
</protein>
<dbReference type="Pfam" id="PF01839">
    <property type="entry name" value="FG-GAP"/>
    <property type="match status" value="2"/>
</dbReference>
<dbReference type="InterPro" id="IPR013519">
    <property type="entry name" value="Int_alpha_beta-p"/>
</dbReference>
<dbReference type="PANTHER" id="PTHR23221">
    <property type="entry name" value="GLYCOSYLPHOSPHATIDYLINOSITOL PHOSPHOLIPASE D"/>
    <property type="match status" value="1"/>
</dbReference>
<dbReference type="EMBL" id="JAYXNZ010000002">
    <property type="protein sequence ID" value="MEC7051417.1"/>
    <property type="molecule type" value="Genomic_DNA"/>
</dbReference>
<gene>
    <name evidence="5" type="ORF">RFN57_03765</name>
</gene>
<dbReference type="Gene3D" id="2.130.10.130">
    <property type="entry name" value="Integrin alpha, N-terminal"/>
    <property type="match status" value="2"/>
</dbReference>
<evidence type="ECO:0000313" key="5">
    <source>
        <dbReference type="EMBL" id="MEC7051417.1"/>
    </source>
</evidence>
<evidence type="ECO:0000256" key="4">
    <source>
        <dbReference type="ARBA" id="ARBA00023180"/>
    </source>
</evidence>
<dbReference type="PROSITE" id="PS51470">
    <property type="entry name" value="FG_GAP"/>
    <property type="match status" value="2"/>
</dbReference>
<sequence length="352" mass="35640">MSAPFEDTARGRDAGTVTVLWGSKNGLTSGTDLPATNPGAYYGIDAAELSTGPGAATQVLVGGYEGSMRFAGPFTRSGTYGEAVENRDTPSVNSVALGDFAAGGLPDTVVVTVRLSELSGGQVYVNPVYAGAQQHGNGLIAATGDVNGDGHDDLVVGDPDDPQGAADGALGGRLLVWYGSARGIAWESKPVRLTQNTPGVPGSSEKGDNFGASLAVADLNRDGLEDIVVESPLEDMSKANAGQVTVIPGRRTGSLGTGAYAYTQDTAGIPGTGETGDSFGTSVAVGDINRDGKPELFLSAAEENTATGAVWVLPGDTSRPTTRGSYLITAPSVGFSQRENTLLGGNGLLGVI</sequence>
<dbReference type="SUPFAM" id="SSF69318">
    <property type="entry name" value="Integrin alpha N-terminal domain"/>
    <property type="match status" value="1"/>
</dbReference>
<dbReference type="RefSeq" id="WP_229857083.1">
    <property type="nucleotide sequence ID" value="NZ_BMUO01000015.1"/>
</dbReference>
<proteinExistence type="predicted"/>
<comment type="caution">
    <text evidence="5">The sequence shown here is derived from an EMBL/GenBank/DDBJ whole genome shotgun (WGS) entry which is preliminary data.</text>
</comment>
<accession>A0ABU6LPY2</accession>
<organism evidence="5 6">
    <name type="scientific">Streptomyces violaceochromogenes</name>
    <dbReference type="NCBI Taxonomy" id="67377"/>
    <lineage>
        <taxon>Bacteria</taxon>
        <taxon>Bacillati</taxon>
        <taxon>Actinomycetota</taxon>
        <taxon>Actinomycetes</taxon>
        <taxon>Kitasatosporales</taxon>
        <taxon>Streptomycetaceae</taxon>
        <taxon>Streptomyces</taxon>
    </lineage>
</organism>
<evidence type="ECO:0000256" key="3">
    <source>
        <dbReference type="ARBA" id="ARBA00022801"/>
    </source>
</evidence>